<feature type="region of interest" description="Disordered" evidence="1">
    <location>
        <begin position="82"/>
        <end position="138"/>
    </location>
</feature>
<accession>A0AAU8KZV7</accession>
<protein>
    <submittedName>
        <fullName evidence="2">Uncharacterized protein</fullName>
    </submittedName>
</protein>
<feature type="compositionally biased region" description="Acidic residues" evidence="1">
    <location>
        <begin position="90"/>
        <end position="118"/>
    </location>
</feature>
<evidence type="ECO:0000256" key="1">
    <source>
        <dbReference type="SAM" id="MobiDB-lite"/>
    </source>
</evidence>
<proteinExistence type="predicted"/>
<evidence type="ECO:0000313" key="2">
    <source>
        <dbReference type="EMBL" id="XCN28440.1"/>
    </source>
</evidence>
<name>A0AAU8KZV7_9CAUD</name>
<sequence>MSQVKYLRLTSGPKTLTLTTVVGEPLYQGGVIRLTNDAHIEYLIGEGTQFVTEFMDGSKKKWFTDVTGEFAQREKAKVQLAERVEPGLGDQDDDHSDDQGDGEGNDQGDEDNGEDDADADHTKRTTTKTRQRASKPAK</sequence>
<organism evidence="2">
    <name type="scientific">Pseudomonas phage PA_L9</name>
    <dbReference type="NCBI Taxonomy" id="3232177"/>
    <lineage>
        <taxon>Viruses</taxon>
        <taxon>Duplodnaviria</taxon>
        <taxon>Heunggongvirae</taxon>
        <taxon>Uroviricota</taxon>
        <taxon>Caudoviricetes</taxon>
        <taxon>Samunavirus</taxon>
    </lineage>
</organism>
<feature type="compositionally biased region" description="Basic residues" evidence="1">
    <location>
        <begin position="124"/>
        <end position="138"/>
    </location>
</feature>
<dbReference type="EMBL" id="PP869205">
    <property type="protein sequence ID" value="XCN28440.1"/>
    <property type="molecule type" value="Genomic_DNA"/>
</dbReference>
<gene>
    <name evidence="2" type="primary">PAL9_48</name>
</gene>
<reference evidence="2" key="1">
    <citation type="submission" date="2024-06" db="EMBL/GenBank/DDBJ databases">
        <authorList>
            <person name="Ma Y."/>
            <person name="Tan X."/>
            <person name="Yang Y."/>
        </authorList>
    </citation>
    <scope>NUCLEOTIDE SEQUENCE</scope>
</reference>